<name>A0ABY5EA06_9BACT</name>
<keyword evidence="2" id="KW-0547">Nucleotide-binding</keyword>
<dbReference type="InterPro" id="IPR017871">
    <property type="entry name" value="ABC_transporter-like_CS"/>
</dbReference>
<dbReference type="PANTHER" id="PTHR43166">
    <property type="entry name" value="AMINO ACID IMPORT ATP-BINDING PROTEIN"/>
    <property type="match status" value="1"/>
</dbReference>
<dbReference type="GO" id="GO:0005524">
    <property type="term" value="F:ATP binding"/>
    <property type="evidence" value="ECO:0007669"/>
    <property type="project" value="UniProtKB-KW"/>
</dbReference>
<dbReference type="PROSITE" id="PS50893">
    <property type="entry name" value="ABC_TRANSPORTER_2"/>
    <property type="match status" value="1"/>
</dbReference>
<dbReference type="Pfam" id="PF00005">
    <property type="entry name" value="ABC_tran"/>
    <property type="match status" value="1"/>
</dbReference>
<dbReference type="SUPFAM" id="SSF52540">
    <property type="entry name" value="P-loop containing nucleoside triphosphate hydrolases"/>
    <property type="match status" value="1"/>
</dbReference>
<keyword evidence="6" id="KW-1185">Reference proteome</keyword>
<reference evidence="5" key="1">
    <citation type="submission" date="2022-07" db="EMBL/GenBank/DDBJ databases">
        <title>Arcobacter roscoffensis sp. nov., a marine bacterium isolated from coastal seawater collected from Roscoff, France.</title>
        <authorList>
            <person name="Pascual J."/>
            <person name="Lepeaux C."/>
            <person name="Methner A."/>
            <person name="Overmann J."/>
        </authorList>
    </citation>
    <scope>NUCLEOTIDE SEQUENCE</scope>
    <source>
        <strain evidence="5">ARW1-2F2</strain>
    </source>
</reference>
<accession>A0ABY5EA06</accession>
<dbReference type="RefSeq" id="WP_254577790.1">
    <property type="nucleotide sequence ID" value="NZ_CP100595.1"/>
</dbReference>
<gene>
    <name evidence="5" type="ORF">NJU99_05845</name>
</gene>
<dbReference type="InterPro" id="IPR027417">
    <property type="entry name" value="P-loop_NTPase"/>
</dbReference>
<evidence type="ECO:0000313" key="5">
    <source>
        <dbReference type="EMBL" id="UTJ07616.1"/>
    </source>
</evidence>
<feature type="domain" description="ABC transporter" evidence="4">
    <location>
        <begin position="3"/>
        <end position="219"/>
    </location>
</feature>
<evidence type="ECO:0000256" key="2">
    <source>
        <dbReference type="ARBA" id="ARBA00022741"/>
    </source>
</evidence>
<dbReference type="SMART" id="SM00382">
    <property type="entry name" value="AAA"/>
    <property type="match status" value="1"/>
</dbReference>
<keyword evidence="3 5" id="KW-0067">ATP-binding</keyword>
<dbReference type="InterPro" id="IPR050086">
    <property type="entry name" value="MetN_ABC_transporter-like"/>
</dbReference>
<evidence type="ECO:0000256" key="1">
    <source>
        <dbReference type="ARBA" id="ARBA00022448"/>
    </source>
</evidence>
<evidence type="ECO:0000259" key="4">
    <source>
        <dbReference type="PROSITE" id="PS50893"/>
    </source>
</evidence>
<organism evidence="5 6">
    <name type="scientific">Arcobacter roscoffensis</name>
    <dbReference type="NCBI Taxonomy" id="2961520"/>
    <lineage>
        <taxon>Bacteria</taxon>
        <taxon>Pseudomonadati</taxon>
        <taxon>Campylobacterota</taxon>
        <taxon>Epsilonproteobacteria</taxon>
        <taxon>Campylobacterales</taxon>
        <taxon>Arcobacteraceae</taxon>
        <taxon>Arcobacter</taxon>
    </lineage>
</organism>
<protein>
    <submittedName>
        <fullName evidence="5">ATP-binding cassette domain-containing protein</fullName>
    </submittedName>
</protein>
<evidence type="ECO:0000313" key="6">
    <source>
        <dbReference type="Proteomes" id="UP001060012"/>
    </source>
</evidence>
<sequence length="219" mass="24790">MIFNLENETISYENKKVLDSINLSIKKGEKIALLGSSGSGKSTLLKRLYEIKSEEVSYLPQDLGLVNNLTSYHNVYTATLEKKSTIYNLINLIRPFKKDLYEVSKILKELECESKLLTKSLNLSGGQKQRVAIAKSIYSGKNILLADEPISALDEYICKKSIDIMHKSFETIICAMHNVDLAIENFDRIIGIKNGKILLDKQTTSISKEDTNRLYYVVE</sequence>
<dbReference type="InterPro" id="IPR003593">
    <property type="entry name" value="AAA+_ATPase"/>
</dbReference>
<dbReference type="PROSITE" id="PS00211">
    <property type="entry name" value="ABC_TRANSPORTER_1"/>
    <property type="match status" value="1"/>
</dbReference>
<evidence type="ECO:0000256" key="3">
    <source>
        <dbReference type="ARBA" id="ARBA00022840"/>
    </source>
</evidence>
<dbReference type="InterPro" id="IPR003439">
    <property type="entry name" value="ABC_transporter-like_ATP-bd"/>
</dbReference>
<dbReference type="Gene3D" id="3.40.50.300">
    <property type="entry name" value="P-loop containing nucleotide triphosphate hydrolases"/>
    <property type="match status" value="1"/>
</dbReference>
<dbReference type="Proteomes" id="UP001060012">
    <property type="component" value="Chromosome"/>
</dbReference>
<keyword evidence="1" id="KW-0813">Transport</keyword>
<dbReference type="EMBL" id="CP100595">
    <property type="protein sequence ID" value="UTJ07616.1"/>
    <property type="molecule type" value="Genomic_DNA"/>
</dbReference>
<proteinExistence type="predicted"/>